<gene>
    <name evidence="5" type="ORF">FAZ69_30360</name>
</gene>
<dbReference type="Gene3D" id="2.60.40.1610">
    <property type="entry name" value="Domain of unknown function DUF1254"/>
    <property type="match status" value="1"/>
</dbReference>
<feature type="chain" id="PRO_5020783463" evidence="2">
    <location>
        <begin position="22"/>
        <end position="475"/>
    </location>
</feature>
<evidence type="ECO:0000256" key="1">
    <source>
        <dbReference type="SAM" id="MobiDB-lite"/>
    </source>
</evidence>
<evidence type="ECO:0000313" key="6">
    <source>
        <dbReference type="Proteomes" id="UP000305539"/>
    </source>
</evidence>
<feature type="signal peptide" evidence="2">
    <location>
        <begin position="1"/>
        <end position="21"/>
    </location>
</feature>
<dbReference type="Pfam" id="PF06863">
    <property type="entry name" value="DUF1254"/>
    <property type="match status" value="1"/>
</dbReference>
<dbReference type="EMBL" id="SWJE01000023">
    <property type="protein sequence ID" value="TKC79912.1"/>
    <property type="molecule type" value="Genomic_DNA"/>
</dbReference>
<dbReference type="PANTHER" id="PTHR36509">
    <property type="entry name" value="BLL3101 PROTEIN"/>
    <property type="match status" value="1"/>
</dbReference>
<evidence type="ECO:0000259" key="3">
    <source>
        <dbReference type="Pfam" id="PF06742"/>
    </source>
</evidence>
<dbReference type="InterPro" id="IPR010621">
    <property type="entry name" value="DUF1214"/>
</dbReference>
<dbReference type="SUPFAM" id="SSF160935">
    <property type="entry name" value="VPA0735-like"/>
    <property type="match status" value="1"/>
</dbReference>
<organism evidence="5 6">
    <name type="scientific">Trinickia terrae</name>
    <dbReference type="NCBI Taxonomy" id="2571161"/>
    <lineage>
        <taxon>Bacteria</taxon>
        <taxon>Pseudomonadati</taxon>
        <taxon>Pseudomonadota</taxon>
        <taxon>Betaproteobacteria</taxon>
        <taxon>Burkholderiales</taxon>
        <taxon>Burkholderiaceae</taxon>
        <taxon>Trinickia</taxon>
    </lineage>
</organism>
<dbReference type="PANTHER" id="PTHR36509:SF2">
    <property type="entry name" value="BLL3101 PROTEIN"/>
    <property type="match status" value="1"/>
</dbReference>
<dbReference type="RefSeq" id="WP_136898795.1">
    <property type="nucleotide sequence ID" value="NZ_SWJE01000023.1"/>
</dbReference>
<feature type="domain" description="DUF1214" evidence="3">
    <location>
        <begin position="354"/>
        <end position="459"/>
    </location>
</feature>
<comment type="caution">
    <text evidence="5">The sequence shown here is derived from an EMBL/GenBank/DDBJ whole genome shotgun (WGS) entry which is preliminary data.</text>
</comment>
<feature type="domain" description="DUF1254" evidence="4">
    <location>
        <begin position="78"/>
        <end position="211"/>
    </location>
</feature>
<dbReference type="AlphaFoldDB" id="A0A4U1HFY3"/>
<dbReference type="Pfam" id="PF06742">
    <property type="entry name" value="DUF1214"/>
    <property type="match status" value="1"/>
</dbReference>
<protein>
    <submittedName>
        <fullName evidence="5">DUF1254 domain-containing protein</fullName>
    </submittedName>
</protein>
<evidence type="ECO:0000259" key="4">
    <source>
        <dbReference type="Pfam" id="PF06863"/>
    </source>
</evidence>
<dbReference type="PROSITE" id="PS51257">
    <property type="entry name" value="PROKAR_LIPOPROTEIN"/>
    <property type="match status" value="1"/>
</dbReference>
<reference evidence="5 6" key="1">
    <citation type="submission" date="2019-04" db="EMBL/GenBank/DDBJ databases">
        <title>Trinickia sp. 7GSK02, isolated from subtropical forest soil.</title>
        <authorList>
            <person name="Gao Z.-H."/>
            <person name="Qiu L.-H."/>
        </authorList>
    </citation>
    <scope>NUCLEOTIDE SEQUENCE [LARGE SCALE GENOMIC DNA]</scope>
    <source>
        <strain evidence="5 6">7GSK02</strain>
    </source>
</reference>
<evidence type="ECO:0000256" key="2">
    <source>
        <dbReference type="SAM" id="SignalP"/>
    </source>
</evidence>
<feature type="region of interest" description="Disordered" evidence="1">
    <location>
        <begin position="69"/>
        <end position="97"/>
    </location>
</feature>
<sequence length="475" mass="49560">MIRKSLFSTACASLAGLAVLAGCAASTQPASTQAENHGWIKDEVADSYVYGYPLVLMAMAHNAAVGNGDAQPGQAPANTLRHAQAQPAAGAANPSTPDVDTLASNGWLDLSAEPVVVTLPDARGRYLGARALDMWSNVIWSSAGGANPRAGSAKAQTIAFVAPGWDGTLPKNVQRVDASSVNVWLSVRIQSNGPRDLTAVKKLQRAIRAVPLSVYTGDERGSSMATRGGPADTAPAAAPAARVAALDANGFFNELADALKDNPQSPADPHALKMLADLGVKPGQPVKLPGGAADAIAAGLADGRARIATAPANALTANGWSWLGDDVGRYGNDYALRAYAAYAQPGSGTKDDEVRPTVTVDSGGQQLNGANRYVIHFAAKALPPVRAFWAITAYTPDGALPDTGEARRSIGSRDRLRRNRDGSIDIYVSANSPGKARAENWLPAPDGDFKLVMRLYEPKPEATDGSWQPATVERQ</sequence>
<proteinExistence type="predicted"/>
<dbReference type="Gene3D" id="2.60.120.600">
    <property type="entry name" value="Domain of unknown function DUF1214, C-terminal domain"/>
    <property type="match status" value="1"/>
</dbReference>
<dbReference type="OrthoDB" id="104565at2"/>
<accession>A0A4U1HFY3</accession>
<dbReference type="InterPro" id="IPR037049">
    <property type="entry name" value="DUF1214_C_sf"/>
</dbReference>
<dbReference type="Proteomes" id="UP000305539">
    <property type="component" value="Unassembled WGS sequence"/>
</dbReference>
<dbReference type="InterPro" id="IPR037050">
    <property type="entry name" value="DUF1254_sf"/>
</dbReference>
<name>A0A4U1HFY3_9BURK</name>
<feature type="compositionally biased region" description="Low complexity" evidence="1">
    <location>
        <begin position="83"/>
        <end position="92"/>
    </location>
</feature>
<dbReference type="InterPro" id="IPR010679">
    <property type="entry name" value="DUF1254"/>
</dbReference>
<keyword evidence="2" id="KW-0732">Signal</keyword>
<evidence type="ECO:0000313" key="5">
    <source>
        <dbReference type="EMBL" id="TKC79912.1"/>
    </source>
</evidence>
<keyword evidence="6" id="KW-1185">Reference proteome</keyword>